<protein>
    <submittedName>
        <fullName evidence="3">Uncharacterized protein</fullName>
    </submittedName>
</protein>
<feature type="compositionally biased region" description="Polar residues" evidence="1">
    <location>
        <begin position="58"/>
        <end position="68"/>
    </location>
</feature>
<feature type="region of interest" description="Disordered" evidence="1">
    <location>
        <begin position="58"/>
        <end position="84"/>
    </location>
</feature>
<comment type="caution">
    <text evidence="3">The sequence shown here is derived from an EMBL/GenBank/DDBJ whole genome shotgun (WGS) entry which is preliminary data.</text>
</comment>
<gene>
    <name evidence="3" type="ORF">EII35_13175</name>
</gene>
<keyword evidence="2" id="KW-0472">Membrane</keyword>
<dbReference type="RefSeq" id="WP_125228928.1">
    <property type="nucleotide sequence ID" value="NZ_RQYT01000043.1"/>
</dbReference>
<dbReference type="AlphaFoldDB" id="A0A3P1WP45"/>
<organism evidence="3 4">
    <name type="scientific">Arachnia propionica</name>
    <dbReference type="NCBI Taxonomy" id="1750"/>
    <lineage>
        <taxon>Bacteria</taxon>
        <taxon>Bacillati</taxon>
        <taxon>Actinomycetota</taxon>
        <taxon>Actinomycetes</taxon>
        <taxon>Propionibacteriales</taxon>
        <taxon>Propionibacteriaceae</taxon>
        <taxon>Arachnia</taxon>
    </lineage>
</organism>
<dbReference type="EMBL" id="RQYT01000043">
    <property type="protein sequence ID" value="RRD48342.1"/>
    <property type="molecule type" value="Genomic_DNA"/>
</dbReference>
<name>A0A3P1WP45_9ACTN</name>
<evidence type="ECO:0000256" key="1">
    <source>
        <dbReference type="SAM" id="MobiDB-lite"/>
    </source>
</evidence>
<accession>A0A3P1WP45</accession>
<evidence type="ECO:0000313" key="3">
    <source>
        <dbReference type="EMBL" id="RRD48342.1"/>
    </source>
</evidence>
<proteinExistence type="predicted"/>
<sequence>MNDDLRHELEALIPELEASTLLDGAARKRERSRRLMAAGAAALAALALIPVVTGIGSWSRSTPATQVTRAEETQPPGPESERTIRVPIPEPVVEETRHDSLDMATILHPGGFLMSEPCQEAMGSNLNRIEIPAEGLPEGAARVWLCGEISSDAKRWMGPREPLVARAGEATAAINALPVKRESCHGQPGERYAVVLEYPQGTRVVEAYSLLCSSVGGTRSGGPELLRQLVAMFEAERAERGESPVVPPTCDLNPWYRGWFMGFHPLLPMDVTDVTSGTLCGVTADSDGGYRATEIPAEIITAIREGNWVPAPTTEVLDSRGALLLANRFGDVIPVHRTARGELQLVVGERQWTPDPATAEWLRTRFRSFWGGIPGVVDACHGTPVSVDVDVTAIVSAHVCGDKVHNDGTSGWGAYTLPQDLTHDVAEGFRTQAVPGASEALEATLERTALLLVDSSGVGLVLVPGPDHTLVDIHGERTWQVPEHLVVRLAARGLSFP</sequence>
<evidence type="ECO:0000256" key="2">
    <source>
        <dbReference type="SAM" id="Phobius"/>
    </source>
</evidence>
<keyword evidence="2" id="KW-0812">Transmembrane</keyword>
<dbReference type="Proteomes" id="UP000280935">
    <property type="component" value="Unassembled WGS sequence"/>
</dbReference>
<keyword evidence="2" id="KW-1133">Transmembrane helix</keyword>
<feature type="transmembrane region" description="Helical" evidence="2">
    <location>
        <begin position="35"/>
        <end position="58"/>
    </location>
</feature>
<reference evidence="3 4" key="1">
    <citation type="submission" date="2018-11" db="EMBL/GenBank/DDBJ databases">
        <title>Genomes From Bacteria Associated with the Canine Oral Cavity: a Test Case for Automated Genome-Based Taxonomic Assignment.</title>
        <authorList>
            <person name="Coil D.A."/>
            <person name="Jospin G."/>
            <person name="Darling A.E."/>
            <person name="Wallis C."/>
            <person name="Davis I.J."/>
            <person name="Harris S."/>
            <person name="Eisen J.A."/>
            <person name="Holcombe L.J."/>
            <person name="O'Flynn C."/>
        </authorList>
    </citation>
    <scope>NUCLEOTIDE SEQUENCE [LARGE SCALE GENOMIC DNA]</scope>
    <source>
        <strain evidence="3 4">OH2822_COT-296</strain>
    </source>
</reference>
<evidence type="ECO:0000313" key="4">
    <source>
        <dbReference type="Proteomes" id="UP000280935"/>
    </source>
</evidence>
<dbReference type="OrthoDB" id="3727918at2"/>